<sequence>MGSRAWILTLLRDLRASYWFLPLVLVALSQVLAFSLLWLERTQPELALSLLPAVLRDTQPAGARGLLSLMASSVIGVTGVMFSLTMVAVSFASGNFGPRLVGNFMRDRGNQWSLGILIATFAFCLQSLRAVKGPEAEIFVPHLSVGVAFGLTMISVLVMIYFIHHVPETINVGNIIAGLGRRLEAAIRNEIADPAEPENVPDLQGAPLAQPSLGTSGYVRTLDLDRLKTLRDDNGWIILLRAQPGDFVTAAAPVVEVHPGENSTAPDEEACDAIRACFALGDSCTEEQNPLFVADQLVEIAARALSPGVNDPFTAHDCLNRMYGALDAALTHEGGLADGVSGPLGRRWLDFPTLLDRSFAAALPYVADDPMTRDHLGQLIARLRPQARNDDERRALDDLSETLERAAG</sequence>
<keyword evidence="1" id="KW-0812">Transmembrane</keyword>
<dbReference type="InterPro" id="IPR018723">
    <property type="entry name" value="DUF2254_membrane"/>
</dbReference>
<reference evidence="2 3" key="1">
    <citation type="submission" date="2017-06" db="EMBL/GenBank/DDBJ databases">
        <authorList>
            <person name="Kim H.J."/>
            <person name="Triplett B.A."/>
        </authorList>
    </citation>
    <scope>NUCLEOTIDE SEQUENCE [LARGE SCALE GENOMIC DNA]</scope>
    <source>
        <strain evidence="2 3">DSM 29339</strain>
    </source>
</reference>
<dbReference type="Proteomes" id="UP000198426">
    <property type="component" value="Unassembled WGS sequence"/>
</dbReference>
<gene>
    <name evidence="2" type="ORF">SAMN05421757_108120</name>
</gene>
<dbReference type="OrthoDB" id="2955631at2"/>
<evidence type="ECO:0000313" key="2">
    <source>
        <dbReference type="EMBL" id="SNT23075.1"/>
    </source>
</evidence>
<protein>
    <submittedName>
        <fullName evidence="2">Uncharacterized membrane protein</fullName>
    </submittedName>
</protein>
<feature type="transmembrane region" description="Helical" evidence="1">
    <location>
        <begin position="143"/>
        <end position="163"/>
    </location>
</feature>
<keyword evidence="1" id="KW-0472">Membrane</keyword>
<dbReference type="RefSeq" id="WP_089234620.1">
    <property type="nucleotide sequence ID" value="NZ_FZOY01000008.1"/>
</dbReference>
<feature type="transmembrane region" description="Helical" evidence="1">
    <location>
        <begin position="112"/>
        <end position="131"/>
    </location>
</feature>
<evidence type="ECO:0000313" key="3">
    <source>
        <dbReference type="Proteomes" id="UP000198426"/>
    </source>
</evidence>
<dbReference type="Pfam" id="PF10011">
    <property type="entry name" value="DUF2254"/>
    <property type="match status" value="1"/>
</dbReference>
<feature type="transmembrane region" description="Helical" evidence="1">
    <location>
        <begin position="66"/>
        <end position="92"/>
    </location>
</feature>
<evidence type="ECO:0000256" key="1">
    <source>
        <dbReference type="SAM" id="Phobius"/>
    </source>
</evidence>
<dbReference type="EMBL" id="FZOY01000008">
    <property type="protein sequence ID" value="SNT23075.1"/>
    <property type="molecule type" value="Genomic_DNA"/>
</dbReference>
<organism evidence="2 3">
    <name type="scientific">Tropicimonas sediminicola</name>
    <dbReference type="NCBI Taxonomy" id="1031541"/>
    <lineage>
        <taxon>Bacteria</taxon>
        <taxon>Pseudomonadati</taxon>
        <taxon>Pseudomonadota</taxon>
        <taxon>Alphaproteobacteria</taxon>
        <taxon>Rhodobacterales</taxon>
        <taxon>Roseobacteraceae</taxon>
        <taxon>Tropicimonas</taxon>
    </lineage>
</organism>
<accession>A0A239KYG7</accession>
<keyword evidence="1" id="KW-1133">Transmembrane helix</keyword>
<feature type="transmembrane region" description="Helical" evidence="1">
    <location>
        <begin position="20"/>
        <end position="39"/>
    </location>
</feature>
<keyword evidence="3" id="KW-1185">Reference proteome</keyword>
<dbReference type="AlphaFoldDB" id="A0A239KYG7"/>
<proteinExistence type="predicted"/>
<name>A0A239KYG7_9RHOB</name>